<dbReference type="EMBL" id="LRQV01000138">
    <property type="protein sequence ID" value="KXK59008.1"/>
    <property type="molecule type" value="Genomic_DNA"/>
</dbReference>
<dbReference type="GO" id="GO:0000166">
    <property type="term" value="F:nucleotide binding"/>
    <property type="evidence" value="ECO:0007669"/>
    <property type="project" value="UniProtKB-KW"/>
</dbReference>
<evidence type="ECO:0000313" key="5">
    <source>
        <dbReference type="EMBL" id="KXK59008.1"/>
    </source>
</evidence>
<dbReference type="InterPro" id="IPR043128">
    <property type="entry name" value="Rev_trsase/Diguanyl_cyclase"/>
</dbReference>
<dbReference type="GO" id="GO:0051607">
    <property type="term" value="P:defense response to virus"/>
    <property type="evidence" value="ECO:0007669"/>
    <property type="project" value="UniProtKB-KW"/>
</dbReference>
<dbReference type="Pfam" id="PF22335">
    <property type="entry name" value="Cas10-Cmr2_palm2"/>
    <property type="match status" value="1"/>
</dbReference>
<dbReference type="InterPro" id="IPR024615">
    <property type="entry name" value="CRISPR-assoc_Cmr2_N"/>
</dbReference>
<dbReference type="Gene3D" id="3.30.70.2220">
    <property type="entry name" value="CRISPR-Cas system, Cmr2 subunit, D1 domain, cysteine cluster"/>
    <property type="match status" value="1"/>
</dbReference>
<protein>
    <submittedName>
        <fullName evidence="5">Uncharacterized protein</fullName>
    </submittedName>
</protein>
<reference evidence="5 6" key="1">
    <citation type="submission" date="2016-01" db="EMBL/GenBank/DDBJ databases">
        <title>Whole genome sequence and analysis of Micromonospora rosaria DSM 803, which can produce antibacterial substance rosamicin.</title>
        <authorList>
            <person name="Yang H."/>
            <person name="He X."/>
            <person name="Zhu D."/>
        </authorList>
    </citation>
    <scope>NUCLEOTIDE SEQUENCE [LARGE SCALE GENOMIC DNA]</scope>
    <source>
        <strain evidence="5 6">DSM 803</strain>
    </source>
</reference>
<sequence>MTVRMVPVTVATDLRRDLVVATIPGVQQFIGESRSTGDVAASSRLVSELTAAMRTAVDGTAEVVLPADGETGLPNRVVVLTEPHAGVDLAQLMVERVHGAWKDRITALWPAGPPVPLPAVPGFPQVQWVVVPPLPGGYPAQWARAQEALAARKRTRTFPGYDDRMLQRVCGVSARWAAVGHLPGMRRVRRRRGEWLSLPALIKRADPAEGFPSTWSVATGPFRRELAARAAADTTVRTAAWELQNAVRGLRRFGVRFGAGALPGWQPGPDASEEQRWLAQVEGACLLPQTWSVAGLIVEHALARSDQARFAKAVETAAEKLRRLLEVAALPPPPSYLAVLAQDADRMGERLGAPPRTGEGMRAWHGAVSGALVDAAGRQRAVLETDDDGATLGRLVYAGGDDALGFAPVESAVSVAAAWNEAFRAAVAGGPDRPGLVPRATASTAVVFFHSSSPLQSAISEVQELLREAKEAGRPGFGVAVLRRGGERVRAVRRWSLGADVPAGTGAPAVLNELVAAMRGGLSGRLAQSLERDAGAFTSLSAPGRRGEIRRLALRHGATEAEASTAADALLALSDGDPGNGAAAAYRWAVVARFVAAEGR</sequence>
<dbReference type="NCBIfam" id="TIGR02577">
    <property type="entry name" value="cas_TM1794_Cmr2"/>
    <property type="match status" value="1"/>
</dbReference>
<dbReference type="InterPro" id="IPR038242">
    <property type="entry name" value="Cmr2_N"/>
</dbReference>
<dbReference type="InterPro" id="IPR054767">
    <property type="entry name" value="Cas10-Cmr2_palm2"/>
</dbReference>
<dbReference type="InterPro" id="IPR013407">
    <property type="entry name" value="CRISPR-assoc_prot_Cmr2"/>
</dbReference>
<comment type="caution">
    <text evidence="5">The sequence shown here is derived from an EMBL/GenBank/DDBJ whole genome shotgun (WGS) entry which is preliminary data.</text>
</comment>
<dbReference type="Pfam" id="PF12469">
    <property type="entry name" value="Cmr2_N"/>
    <property type="match status" value="1"/>
</dbReference>
<evidence type="ECO:0000256" key="1">
    <source>
        <dbReference type="ARBA" id="ARBA00022741"/>
    </source>
</evidence>
<accession>A0A136PKU6</accession>
<dbReference type="Gene3D" id="3.30.70.270">
    <property type="match status" value="1"/>
</dbReference>
<name>A0A136PKU6_9ACTN</name>
<evidence type="ECO:0000259" key="4">
    <source>
        <dbReference type="Pfam" id="PF22335"/>
    </source>
</evidence>
<keyword evidence="6" id="KW-1185">Reference proteome</keyword>
<dbReference type="Proteomes" id="UP000070620">
    <property type="component" value="Unassembled WGS sequence"/>
</dbReference>
<gene>
    <name evidence="5" type="ORF">AWW66_26625</name>
</gene>
<feature type="domain" description="CRISPR-associated protein Cmr2 N-terminal" evidence="3">
    <location>
        <begin position="18"/>
        <end position="54"/>
    </location>
</feature>
<keyword evidence="2" id="KW-0051">Antiviral defense</keyword>
<evidence type="ECO:0000259" key="3">
    <source>
        <dbReference type="Pfam" id="PF12469"/>
    </source>
</evidence>
<dbReference type="AlphaFoldDB" id="A0A136PKU6"/>
<evidence type="ECO:0000313" key="6">
    <source>
        <dbReference type="Proteomes" id="UP000070620"/>
    </source>
</evidence>
<evidence type="ECO:0000256" key="2">
    <source>
        <dbReference type="ARBA" id="ARBA00023118"/>
    </source>
</evidence>
<organism evidence="5 6">
    <name type="scientific">Micromonospora rosaria</name>
    <dbReference type="NCBI Taxonomy" id="47874"/>
    <lineage>
        <taxon>Bacteria</taxon>
        <taxon>Bacillati</taxon>
        <taxon>Actinomycetota</taxon>
        <taxon>Actinomycetes</taxon>
        <taxon>Micromonosporales</taxon>
        <taxon>Micromonosporaceae</taxon>
        <taxon>Micromonospora</taxon>
    </lineage>
</organism>
<proteinExistence type="predicted"/>
<feature type="domain" description="Cas10/Cmr2 second palm" evidence="4">
    <location>
        <begin position="336"/>
        <end position="473"/>
    </location>
</feature>
<keyword evidence="1" id="KW-0547">Nucleotide-binding</keyword>